<proteinExistence type="predicted"/>
<dbReference type="SUPFAM" id="SSF55073">
    <property type="entry name" value="Nucleotide cyclase"/>
    <property type="match status" value="1"/>
</dbReference>
<keyword evidence="3" id="KW-1133">Transmembrane helix</keyword>
<name>A0ABY6DNT5_9NEIS</name>
<dbReference type="PANTHER" id="PTHR45138">
    <property type="entry name" value="REGULATORY COMPONENTS OF SENSORY TRANSDUCTION SYSTEM"/>
    <property type="match status" value="1"/>
</dbReference>
<evidence type="ECO:0000256" key="3">
    <source>
        <dbReference type="SAM" id="Phobius"/>
    </source>
</evidence>
<reference evidence="5" key="1">
    <citation type="submission" date="2022-10" db="EMBL/GenBank/DDBJ databases">
        <title>Chitiniphilus purpureus sp. nov., a novel chitin-degrading bacterium isolated from crawfish pond sediment.</title>
        <authorList>
            <person name="Li K."/>
        </authorList>
    </citation>
    <scope>NUCLEOTIDE SEQUENCE</scope>
    <source>
        <strain evidence="5">CD1</strain>
    </source>
</reference>
<dbReference type="Pfam" id="PF00990">
    <property type="entry name" value="GGDEF"/>
    <property type="match status" value="1"/>
</dbReference>
<dbReference type="NCBIfam" id="TIGR00254">
    <property type="entry name" value="GGDEF"/>
    <property type="match status" value="1"/>
</dbReference>
<evidence type="ECO:0000256" key="1">
    <source>
        <dbReference type="ARBA" id="ARBA00012528"/>
    </source>
</evidence>
<dbReference type="InterPro" id="IPR029787">
    <property type="entry name" value="Nucleotide_cyclase"/>
</dbReference>
<dbReference type="EMBL" id="CP106753">
    <property type="protein sequence ID" value="UXY15692.1"/>
    <property type="molecule type" value="Genomic_DNA"/>
</dbReference>
<dbReference type="InterPro" id="IPR000160">
    <property type="entry name" value="GGDEF_dom"/>
</dbReference>
<accession>A0ABY6DNT5</accession>
<feature type="transmembrane region" description="Helical" evidence="3">
    <location>
        <begin position="147"/>
        <end position="168"/>
    </location>
</feature>
<feature type="transmembrane region" description="Helical" evidence="3">
    <location>
        <begin position="36"/>
        <end position="56"/>
    </location>
</feature>
<evidence type="ECO:0000259" key="4">
    <source>
        <dbReference type="PROSITE" id="PS50887"/>
    </source>
</evidence>
<evidence type="ECO:0000313" key="5">
    <source>
        <dbReference type="EMBL" id="UXY15692.1"/>
    </source>
</evidence>
<evidence type="ECO:0000313" key="6">
    <source>
        <dbReference type="Proteomes" id="UP001061302"/>
    </source>
</evidence>
<sequence>MGLSFPLTVAVLLGVLTLLATGSLALLALGHRERGLGMLACGALSGFCAAVAQAASADLTALASWLVADTLLLVGGRLYLGQSPRYLTTLPWPSLALAFALYGQFELQSEALQVLCFAVSVLPLALMHVSSLMPRVVEERWAAPRQLFAVAHILHAAYWLAVALAWLMGSPAVWARLPVAYLPLGIMVLLCGLTWPQLVSQRLRSRISRLARFDALTGALNRRGLEEVAIRELRRVRKHHGHLGLLLIDLDRFRTLNARYGHGAGDAALRACADAVREQMGRSDYFGRVGGEEFCIVAPGLTQEQLDLMLAGVRHAVHELEVEYDDLLIRFSASASLAVYGQDGADFDALFRVAAKRISQEKKGPIAFADTGPHAAAA</sequence>
<organism evidence="5 6">
    <name type="scientific">Chitiniphilus purpureus</name>
    <dbReference type="NCBI Taxonomy" id="2981137"/>
    <lineage>
        <taxon>Bacteria</taxon>
        <taxon>Pseudomonadati</taxon>
        <taxon>Pseudomonadota</taxon>
        <taxon>Betaproteobacteria</taxon>
        <taxon>Neisseriales</taxon>
        <taxon>Chitinibacteraceae</taxon>
        <taxon>Chitiniphilus</taxon>
    </lineage>
</organism>
<dbReference type="SMART" id="SM00267">
    <property type="entry name" value="GGDEF"/>
    <property type="match status" value="1"/>
</dbReference>
<keyword evidence="5" id="KW-0808">Transferase</keyword>
<feature type="transmembrane region" description="Helical" evidence="3">
    <location>
        <begin position="62"/>
        <end position="80"/>
    </location>
</feature>
<dbReference type="CDD" id="cd01949">
    <property type="entry name" value="GGDEF"/>
    <property type="match status" value="1"/>
</dbReference>
<comment type="catalytic activity">
    <reaction evidence="2">
        <text>2 GTP = 3',3'-c-di-GMP + 2 diphosphate</text>
        <dbReference type="Rhea" id="RHEA:24898"/>
        <dbReference type="ChEBI" id="CHEBI:33019"/>
        <dbReference type="ChEBI" id="CHEBI:37565"/>
        <dbReference type="ChEBI" id="CHEBI:58805"/>
        <dbReference type="EC" id="2.7.7.65"/>
    </reaction>
</comment>
<evidence type="ECO:0000256" key="2">
    <source>
        <dbReference type="ARBA" id="ARBA00034247"/>
    </source>
</evidence>
<keyword evidence="3" id="KW-0812">Transmembrane</keyword>
<feature type="domain" description="GGDEF" evidence="4">
    <location>
        <begin position="241"/>
        <end position="378"/>
    </location>
</feature>
<dbReference type="InterPro" id="IPR050469">
    <property type="entry name" value="Diguanylate_Cyclase"/>
</dbReference>
<dbReference type="Proteomes" id="UP001061302">
    <property type="component" value="Chromosome"/>
</dbReference>
<dbReference type="InterPro" id="IPR043128">
    <property type="entry name" value="Rev_trsase/Diguanyl_cyclase"/>
</dbReference>
<dbReference type="PROSITE" id="PS50887">
    <property type="entry name" value="GGDEF"/>
    <property type="match status" value="1"/>
</dbReference>
<keyword evidence="3" id="KW-0472">Membrane</keyword>
<protein>
    <recommendedName>
        <fullName evidence="1">diguanylate cyclase</fullName>
        <ecNumber evidence="1">2.7.7.65</ecNumber>
    </recommendedName>
</protein>
<feature type="transmembrane region" description="Helical" evidence="3">
    <location>
        <begin position="180"/>
        <end position="199"/>
    </location>
</feature>
<dbReference type="GO" id="GO:0052621">
    <property type="term" value="F:diguanylate cyclase activity"/>
    <property type="evidence" value="ECO:0007669"/>
    <property type="project" value="UniProtKB-EC"/>
</dbReference>
<gene>
    <name evidence="5" type="ORF">N8I74_01375</name>
</gene>
<feature type="transmembrane region" description="Helical" evidence="3">
    <location>
        <begin position="6"/>
        <end position="29"/>
    </location>
</feature>
<keyword evidence="6" id="KW-1185">Reference proteome</keyword>
<dbReference type="EC" id="2.7.7.65" evidence="1"/>
<feature type="transmembrane region" description="Helical" evidence="3">
    <location>
        <begin position="111"/>
        <end position="127"/>
    </location>
</feature>
<dbReference type="RefSeq" id="WP_263125127.1">
    <property type="nucleotide sequence ID" value="NZ_CP106753.1"/>
</dbReference>
<keyword evidence="5" id="KW-0548">Nucleotidyltransferase</keyword>
<dbReference type="PANTHER" id="PTHR45138:SF9">
    <property type="entry name" value="DIGUANYLATE CYCLASE DGCM-RELATED"/>
    <property type="match status" value="1"/>
</dbReference>
<dbReference type="Gene3D" id="3.30.70.270">
    <property type="match status" value="1"/>
</dbReference>